<evidence type="ECO:0000313" key="1">
    <source>
        <dbReference type="EMBL" id="CAG9789729.1"/>
    </source>
</evidence>
<protein>
    <submittedName>
        <fullName evidence="1">Uncharacterized protein</fullName>
    </submittedName>
</protein>
<reference evidence="1" key="1">
    <citation type="submission" date="2021-12" db="EMBL/GenBank/DDBJ databases">
        <authorList>
            <person name="King R."/>
        </authorList>
    </citation>
    <scope>NUCLEOTIDE SEQUENCE</scope>
</reference>
<organism evidence="1 2">
    <name type="scientific">Diatraea saccharalis</name>
    <name type="common">sugarcane borer</name>
    <dbReference type="NCBI Taxonomy" id="40085"/>
    <lineage>
        <taxon>Eukaryota</taxon>
        <taxon>Metazoa</taxon>
        <taxon>Ecdysozoa</taxon>
        <taxon>Arthropoda</taxon>
        <taxon>Hexapoda</taxon>
        <taxon>Insecta</taxon>
        <taxon>Pterygota</taxon>
        <taxon>Neoptera</taxon>
        <taxon>Endopterygota</taxon>
        <taxon>Lepidoptera</taxon>
        <taxon>Glossata</taxon>
        <taxon>Ditrysia</taxon>
        <taxon>Pyraloidea</taxon>
        <taxon>Crambidae</taxon>
        <taxon>Crambinae</taxon>
        <taxon>Diatraea</taxon>
    </lineage>
</organism>
<dbReference type="Proteomes" id="UP001153714">
    <property type="component" value="Chromosome 20"/>
</dbReference>
<dbReference type="EMBL" id="OU893351">
    <property type="protein sequence ID" value="CAG9789729.1"/>
    <property type="molecule type" value="Genomic_DNA"/>
</dbReference>
<sequence>MGDSSKDVTCIDSDSVEAFVQAANDKPLLTLFKRLISNDTKENTVLTNAQIVDILKKEFDMDISYIHNLEIEIYLNLMKKFLKDWPLWDEFDETIQILKRMNDTEAIKKKLEENHKNLKSYLNKMLECAKPYMKDVIKEAKEAAPKVKAPEKTESDVVLEIHCTRQQLNQLFFRRPHPSLNNTIFNLNTTPNKISLQSISLLAMLNWPGIQLNVNSQSLSFRREIVHNLTHKLVNKKLNIPRDEPTALDTSLQMKDLKQISQYTLKDIHNIFSAQIFQLCFEEHTVAGTISEMINRDFLSTPDVTVPTSFRRTLNKYPYVRYLFSEVETDKASKGNLYDLQLEEAMVPTFTCTVSRIDKVVQQMQGNCLSIECTVCKVIIQNDFFVTLREHFASYHQCKANWTCTKCNHVFRMVTLAENNWSHDCTEFC</sequence>
<dbReference type="AlphaFoldDB" id="A0A9N9R5J8"/>
<evidence type="ECO:0000313" key="2">
    <source>
        <dbReference type="Proteomes" id="UP001153714"/>
    </source>
</evidence>
<proteinExistence type="predicted"/>
<name>A0A9N9R5J8_9NEOP</name>
<accession>A0A9N9R5J8</accession>
<reference evidence="1" key="2">
    <citation type="submission" date="2022-10" db="EMBL/GenBank/DDBJ databases">
        <authorList>
            <consortium name="ENA_rothamsted_submissions"/>
            <consortium name="culmorum"/>
            <person name="King R."/>
        </authorList>
    </citation>
    <scope>NUCLEOTIDE SEQUENCE</scope>
</reference>
<dbReference type="OrthoDB" id="7268531at2759"/>
<gene>
    <name evidence="1" type="ORF">DIATSA_LOCUS7436</name>
</gene>
<keyword evidence="2" id="KW-1185">Reference proteome</keyword>